<reference evidence="3" key="1">
    <citation type="journal article" date="2011" name="Stand. Genomic Sci.">
        <title>Genome sequence of the filamentous, gliding Thiothrix nivea neotype strain (JP2(T)).</title>
        <authorList>
            <person name="Lapidus A."/>
            <person name="Nolan M."/>
            <person name="Lucas S."/>
            <person name="Glavina Del Rio T."/>
            <person name="Tice H."/>
            <person name="Cheng J.F."/>
            <person name="Tapia R."/>
            <person name="Han C."/>
            <person name="Goodwin L."/>
            <person name="Pitluck S."/>
            <person name="Liolios K."/>
            <person name="Pagani I."/>
            <person name="Ivanova N."/>
            <person name="Huntemann M."/>
            <person name="Mavromatis K."/>
            <person name="Mikhailova N."/>
            <person name="Pati A."/>
            <person name="Chen A."/>
            <person name="Palaniappan K."/>
            <person name="Land M."/>
            <person name="Brambilla E.M."/>
            <person name="Rohde M."/>
            <person name="Abt B."/>
            <person name="Verbarg S."/>
            <person name="Goker M."/>
            <person name="Bristow J."/>
            <person name="Eisen J.A."/>
            <person name="Markowitz V."/>
            <person name="Hugenholtz P."/>
            <person name="Kyrpides N.C."/>
            <person name="Klenk H.P."/>
            <person name="Woyke T."/>
        </authorList>
    </citation>
    <scope>NUCLEOTIDE SEQUENCE [LARGE SCALE GENOMIC DNA]</scope>
    <source>
        <strain evidence="3">ATCC 35100 / DSM 5205 / JP2</strain>
    </source>
</reference>
<dbReference type="OrthoDB" id="9182198at2"/>
<evidence type="ECO:0000313" key="3">
    <source>
        <dbReference type="Proteomes" id="UP000005317"/>
    </source>
</evidence>
<organism evidence="2 3">
    <name type="scientific">Thiothrix nivea (strain ATCC 35100 / DSM 5205 / JP2)</name>
    <dbReference type="NCBI Taxonomy" id="870187"/>
    <lineage>
        <taxon>Bacteria</taxon>
        <taxon>Pseudomonadati</taxon>
        <taxon>Pseudomonadota</taxon>
        <taxon>Gammaproteobacteria</taxon>
        <taxon>Thiotrichales</taxon>
        <taxon>Thiotrichaceae</taxon>
        <taxon>Thiothrix</taxon>
    </lineage>
</organism>
<name>A0A656HHD5_THINJ</name>
<feature type="region of interest" description="Disordered" evidence="1">
    <location>
        <begin position="1"/>
        <end position="22"/>
    </location>
</feature>
<sequence length="215" mass="24642">MIPKPSISIQPSERPLRPLPEKQIFRPPCYQGDDSSLFPDTNQIYSRRNASNTHDFLIDVFFEAISHALERVLIVDNYFFKPHEGKGDNEDEKIDDRIDILLLPMESRSFQASEVKIISGCDASETQRSLQAKLQAKVDRINSQLPRPIGNPSISIEYKILPDRLIHDRFAIIDDELWHFGGTVGGFEKQFSVASRGWRASEYGADALFHNIWRL</sequence>
<dbReference type="AlphaFoldDB" id="A0A656HHD5"/>
<dbReference type="RefSeq" id="WP_002708712.1">
    <property type="nucleotide sequence ID" value="NZ_JH651384.1"/>
</dbReference>
<protein>
    <submittedName>
        <fullName evidence="2">Uncharacterized protein</fullName>
    </submittedName>
</protein>
<keyword evidence="3" id="KW-1185">Reference proteome</keyword>
<dbReference type="EMBL" id="JH651384">
    <property type="protein sequence ID" value="EIJ34790.1"/>
    <property type="molecule type" value="Genomic_DNA"/>
</dbReference>
<proteinExistence type="predicted"/>
<dbReference type="Proteomes" id="UP000005317">
    <property type="component" value="Unassembled WGS sequence"/>
</dbReference>
<evidence type="ECO:0000313" key="2">
    <source>
        <dbReference type="EMBL" id="EIJ34790.1"/>
    </source>
</evidence>
<gene>
    <name evidence="2" type="ORF">Thini_2227</name>
</gene>
<accession>A0A656HHD5</accession>
<evidence type="ECO:0000256" key="1">
    <source>
        <dbReference type="SAM" id="MobiDB-lite"/>
    </source>
</evidence>